<evidence type="ECO:0000313" key="3">
    <source>
        <dbReference type="Proteomes" id="UP000320593"/>
    </source>
</evidence>
<name>A0A562SUA1_9HYPH</name>
<feature type="compositionally biased region" description="Basic residues" evidence="1">
    <location>
        <begin position="42"/>
        <end position="56"/>
    </location>
</feature>
<evidence type="ECO:0000313" key="2">
    <source>
        <dbReference type="EMBL" id="TWI84713.1"/>
    </source>
</evidence>
<comment type="caution">
    <text evidence="2">The sequence shown here is derived from an EMBL/GenBank/DDBJ whole genome shotgun (WGS) entry which is preliminary data.</text>
</comment>
<protein>
    <submittedName>
        <fullName evidence="2">Uncharacterized protein</fullName>
    </submittedName>
</protein>
<dbReference type="Proteomes" id="UP000320593">
    <property type="component" value="Unassembled WGS sequence"/>
</dbReference>
<proteinExistence type="predicted"/>
<feature type="region of interest" description="Disordered" evidence="1">
    <location>
        <begin position="1"/>
        <end position="56"/>
    </location>
</feature>
<sequence>MTEQDDRANIDGKISAKSAQASQKQDKSMSREDRLAQALRANLKRRKSSAKKTSAK</sequence>
<dbReference type="EMBL" id="VLLF01000007">
    <property type="protein sequence ID" value="TWI84713.1"/>
    <property type="molecule type" value="Genomic_DNA"/>
</dbReference>
<evidence type="ECO:0000256" key="1">
    <source>
        <dbReference type="SAM" id="MobiDB-lite"/>
    </source>
</evidence>
<reference evidence="2 3" key="1">
    <citation type="submission" date="2019-07" db="EMBL/GenBank/DDBJ databases">
        <title>Genomic Encyclopedia of Archaeal and Bacterial Type Strains, Phase II (KMG-II): from individual species to whole genera.</title>
        <authorList>
            <person name="Goeker M."/>
        </authorList>
    </citation>
    <scope>NUCLEOTIDE SEQUENCE [LARGE SCALE GENOMIC DNA]</scope>
    <source>
        <strain evidence="2 3">ATCC BAA-252</strain>
    </source>
</reference>
<feature type="compositionally biased region" description="Basic and acidic residues" evidence="1">
    <location>
        <begin position="24"/>
        <end position="35"/>
    </location>
</feature>
<dbReference type="AlphaFoldDB" id="A0A562SUA1"/>
<organism evidence="2 3">
    <name type="scientific">Roseibium hamelinense</name>
    <dbReference type="NCBI Taxonomy" id="150831"/>
    <lineage>
        <taxon>Bacteria</taxon>
        <taxon>Pseudomonadati</taxon>
        <taxon>Pseudomonadota</taxon>
        <taxon>Alphaproteobacteria</taxon>
        <taxon>Hyphomicrobiales</taxon>
        <taxon>Stappiaceae</taxon>
        <taxon>Roseibium</taxon>
    </lineage>
</organism>
<keyword evidence="3" id="KW-1185">Reference proteome</keyword>
<feature type="compositionally biased region" description="Basic and acidic residues" evidence="1">
    <location>
        <begin position="1"/>
        <end position="10"/>
    </location>
</feature>
<accession>A0A562SUA1</accession>
<gene>
    <name evidence="2" type="ORF">JM93_03048</name>
</gene>